<evidence type="ECO:0000256" key="4">
    <source>
        <dbReference type="RuleBase" id="RU365026"/>
    </source>
</evidence>
<dbReference type="InterPro" id="IPR016159">
    <property type="entry name" value="Cullin_repeat-like_dom_sf"/>
</dbReference>
<evidence type="ECO:0000256" key="3">
    <source>
        <dbReference type="ARBA" id="ARBA00022483"/>
    </source>
</evidence>
<dbReference type="PANTHER" id="PTHR12542">
    <property type="entry name" value="EXOCYST COMPLEX PROTEIN EXO70"/>
    <property type="match status" value="1"/>
</dbReference>
<dbReference type="Gene3D" id="1.20.1280.170">
    <property type="entry name" value="Exocyst complex component Exo70"/>
    <property type="match status" value="1"/>
</dbReference>
<comment type="similarity">
    <text evidence="1 4">Belongs to the EXO70 family.</text>
</comment>
<comment type="caution">
    <text evidence="6">The sequence shown here is derived from an EMBL/GenBank/DDBJ whole genome shotgun (WGS) entry which is preliminary data.</text>
</comment>
<gene>
    <name evidence="6" type="ORF">C8Q71DRAFT_787194</name>
</gene>
<reference evidence="6 7" key="1">
    <citation type="journal article" date="2021" name="Environ. Microbiol.">
        <title>Gene family expansions and transcriptome signatures uncover fungal adaptations to wood decay.</title>
        <authorList>
            <person name="Hage H."/>
            <person name="Miyauchi S."/>
            <person name="Viragh M."/>
            <person name="Drula E."/>
            <person name="Min B."/>
            <person name="Chaduli D."/>
            <person name="Navarro D."/>
            <person name="Favel A."/>
            <person name="Norest M."/>
            <person name="Lesage-Meessen L."/>
            <person name="Balint B."/>
            <person name="Merenyi Z."/>
            <person name="de Eugenio L."/>
            <person name="Morin E."/>
            <person name="Martinez A.T."/>
            <person name="Baldrian P."/>
            <person name="Stursova M."/>
            <person name="Martinez M.J."/>
            <person name="Novotny C."/>
            <person name="Magnuson J.K."/>
            <person name="Spatafora J.W."/>
            <person name="Maurice S."/>
            <person name="Pangilinan J."/>
            <person name="Andreopoulos W."/>
            <person name="LaButti K."/>
            <person name="Hundley H."/>
            <person name="Na H."/>
            <person name="Kuo A."/>
            <person name="Barry K."/>
            <person name="Lipzen A."/>
            <person name="Henrissat B."/>
            <person name="Riley R."/>
            <person name="Ahrendt S."/>
            <person name="Nagy L.G."/>
            <person name="Grigoriev I.V."/>
            <person name="Martin F."/>
            <person name="Rosso M.N."/>
        </authorList>
    </citation>
    <scope>NUCLEOTIDE SEQUENCE [LARGE SCALE GENOMIC DNA]</scope>
    <source>
        <strain evidence="6 7">CIRM-BRFM 1785</strain>
    </source>
</reference>
<keyword evidence="7" id="KW-1185">Reference proteome</keyword>
<protein>
    <recommendedName>
        <fullName evidence="4">Exocyst complex protein EXO70</fullName>
    </recommendedName>
</protein>
<dbReference type="Pfam" id="PF03081">
    <property type="entry name" value="Exo70_C"/>
    <property type="match status" value="1"/>
</dbReference>
<evidence type="ECO:0000256" key="1">
    <source>
        <dbReference type="ARBA" id="ARBA00006756"/>
    </source>
</evidence>
<organism evidence="6 7">
    <name type="scientific">Rhodofomes roseus</name>
    <dbReference type="NCBI Taxonomy" id="34475"/>
    <lineage>
        <taxon>Eukaryota</taxon>
        <taxon>Fungi</taxon>
        <taxon>Dikarya</taxon>
        <taxon>Basidiomycota</taxon>
        <taxon>Agaricomycotina</taxon>
        <taxon>Agaricomycetes</taxon>
        <taxon>Polyporales</taxon>
        <taxon>Rhodofomes</taxon>
    </lineage>
</organism>
<evidence type="ECO:0000256" key="2">
    <source>
        <dbReference type="ARBA" id="ARBA00022448"/>
    </source>
</evidence>
<proteinExistence type="inferred from homology"/>
<keyword evidence="2 4" id="KW-0813">Transport</keyword>
<evidence type="ECO:0000313" key="7">
    <source>
        <dbReference type="Proteomes" id="UP000814176"/>
    </source>
</evidence>
<dbReference type="Proteomes" id="UP000814176">
    <property type="component" value="Unassembled WGS sequence"/>
</dbReference>
<dbReference type="RefSeq" id="XP_047773442.1">
    <property type="nucleotide sequence ID" value="XM_047925166.1"/>
</dbReference>
<comment type="function">
    <text evidence="4">Involved in the secretory pathway as part of the exocyst complex which tethers secretory vesicles to the sites of exocytosis. Also plays a role in the assembly of the exocyst.</text>
</comment>
<dbReference type="PANTHER" id="PTHR12542:SF41">
    <property type="entry name" value="EXOCYST COMPLEX COMPONENT 7"/>
    <property type="match status" value="1"/>
</dbReference>
<sequence length="628" mass="69733">MDDETAEIELLEQNLNKTRQISQRMTSILSSFDARLVKLEKSILPLYNSSQILTRRAKNIESALNKIDEIHAYQEGIAAEEALVLRGPQPGQLQEYIEIVTRMNQTIAFGSMEIGAVETARLVETGAKKLVQLYTKLVAEASSGTPINGPDFEPMPFPPSILETLHSLVAFLRTLPLPPTHPTHPAAPAIQSALKEAQKGYGDMRGAWSKKCLEVYGKRVVERAGTLNGVATGREFATFMDNILNITDAEYALLLTLAPLTAPASINSTYTTLLNPLCSLFSSTLSSLSSLIKRDLTKNTPMALSLFSCMGAAQDRWEETMVRRAGRRENELKDGLQSMRATCQRSFPELLADIKLAAGSSRGELSTGVIDTTLSTVDYIERMPDVREPVCAMLLSLGDGNWKMGEGATVAKAARQDIDENTILHHFTYDLVSMTLNTLQALANSNRRPAFGSIFLLNNVSYLVTRFITHPTSPALSGFLSKPTQDMLKSNFRTAKAAYFDSNFSPMLQTLTDDANKSKSAIKDKFTRFFDLFDETTERHQLARVLHDDEEARMQISEEAVKLVVPSLQKFIQKNLGKEFSKNPKKYIKMSAEEVEALIKSFYLARDGMPPPAERETNNLLIQAGWSR</sequence>
<accession>A0ABQ8K0B3</accession>
<dbReference type="EMBL" id="JADCUA010000033">
    <property type="protein sequence ID" value="KAH9830090.1"/>
    <property type="molecule type" value="Genomic_DNA"/>
</dbReference>
<feature type="domain" description="Exocyst complex subunit Exo70 C-terminal" evidence="5">
    <location>
        <begin position="244"/>
        <end position="600"/>
    </location>
</feature>
<evidence type="ECO:0000259" key="5">
    <source>
        <dbReference type="Pfam" id="PF03081"/>
    </source>
</evidence>
<comment type="subcellular location">
    <subcellularLocation>
        <location evidence="4">Bud</location>
    </subcellularLocation>
    <subcellularLocation>
        <location evidence="4">Bud neck</location>
    </subcellularLocation>
</comment>
<dbReference type="InterPro" id="IPR046364">
    <property type="entry name" value="Exo70_C"/>
</dbReference>
<dbReference type="SUPFAM" id="SSF74788">
    <property type="entry name" value="Cullin repeat-like"/>
    <property type="match status" value="1"/>
</dbReference>
<keyword evidence="3 4" id="KW-0268">Exocytosis</keyword>
<keyword evidence="4" id="KW-0653">Protein transport</keyword>
<dbReference type="InterPro" id="IPR004140">
    <property type="entry name" value="Exo70"/>
</dbReference>
<name>A0ABQ8K0B3_9APHY</name>
<evidence type="ECO:0000313" key="6">
    <source>
        <dbReference type="EMBL" id="KAH9830090.1"/>
    </source>
</evidence>
<dbReference type="GeneID" id="72005898"/>